<keyword evidence="3" id="KW-0378">Hydrolase</keyword>
<evidence type="ECO:0000259" key="2">
    <source>
        <dbReference type="PROSITE" id="PS51199"/>
    </source>
</evidence>
<dbReference type="InterPro" id="IPR016136">
    <property type="entry name" value="DNA_helicase_N/primase_C"/>
</dbReference>
<feature type="domain" description="SF4 helicase" evidence="2">
    <location>
        <begin position="149"/>
        <end position="404"/>
    </location>
</feature>
<dbReference type="InterPro" id="IPR027417">
    <property type="entry name" value="P-loop_NTPase"/>
</dbReference>
<dbReference type="InterPro" id="IPR007694">
    <property type="entry name" value="DNA_helicase_DnaB-like_C"/>
</dbReference>
<reference evidence="3 4" key="1">
    <citation type="submission" date="2023-07" db="EMBL/GenBank/DDBJ databases">
        <title>Sequencing the genomes of 1000 actinobacteria strains.</title>
        <authorList>
            <person name="Klenk H.-P."/>
        </authorList>
    </citation>
    <scope>NUCLEOTIDE SEQUENCE [LARGE SCALE GENOMIC DNA]</scope>
    <source>
        <strain evidence="3 4">DSM 44109</strain>
    </source>
</reference>
<dbReference type="Gene3D" id="1.10.860.10">
    <property type="entry name" value="DNAb Helicase, Chain A"/>
    <property type="match status" value="1"/>
</dbReference>
<keyword evidence="3" id="KW-0347">Helicase</keyword>
<gene>
    <name evidence="3" type="ORF">J2S55_009785</name>
</gene>
<accession>A0ABT9RMC8</accession>
<dbReference type="EMBL" id="JAUSRB010000004">
    <property type="protein sequence ID" value="MDP9870447.1"/>
    <property type="molecule type" value="Genomic_DNA"/>
</dbReference>
<dbReference type="Gene3D" id="3.40.50.300">
    <property type="entry name" value="P-loop containing nucleotide triphosphate hydrolases"/>
    <property type="match status" value="1"/>
</dbReference>
<dbReference type="PANTHER" id="PTHR30153:SF2">
    <property type="entry name" value="REPLICATIVE DNA HELICASE"/>
    <property type="match status" value="1"/>
</dbReference>
<protein>
    <submittedName>
        <fullName evidence="3">Replicative DNA helicase</fullName>
    </submittedName>
</protein>
<keyword evidence="4" id="KW-1185">Reference proteome</keyword>
<dbReference type="InterPro" id="IPR003593">
    <property type="entry name" value="AAA+_ATPase"/>
</dbReference>
<evidence type="ECO:0000313" key="4">
    <source>
        <dbReference type="Proteomes" id="UP001230426"/>
    </source>
</evidence>
<dbReference type="SMART" id="SM00382">
    <property type="entry name" value="AAA"/>
    <property type="match status" value="1"/>
</dbReference>
<name>A0ABT9RMC8_9ACTN</name>
<evidence type="ECO:0000256" key="1">
    <source>
        <dbReference type="ARBA" id="ARBA00022515"/>
    </source>
</evidence>
<dbReference type="SUPFAM" id="SSF52540">
    <property type="entry name" value="P-loop containing nucleoside triphosphate hydrolases"/>
    <property type="match status" value="1"/>
</dbReference>
<dbReference type="PROSITE" id="PS51199">
    <property type="entry name" value="SF4_HELICASE"/>
    <property type="match status" value="1"/>
</dbReference>
<proteinExistence type="predicted"/>
<dbReference type="PANTHER" id="PTHR30153">
    <property type="entry name" value="REPLICATIVE DNA HELICASE DNAB"/>
    <property type="match status" value="1"/>
</dbReference>
<dbReference type="RefSeq" id="WP_306876375.1">
    <property type="nucleotide sequence ID" value="NZ_JAUSRB010000004.1"/>
</dbReference>
<sequence>MDTERLLISKVIESADLAPAAEAGITPGWFADPSSARVWSMIVDHKGRYGNVPTLAAVKRDYPTYKLLATPEGLPYLVDQMREHRQLVMLEAAITDAAQSHIRRDTAATTARLAAVLAEIARTTPTAYDIDLSTNGDERLTHYRELDALDGRLRGIPSGFPAIDLALQGFEPGQLITFVGPPKTGKSTSMLLMAKAANDSGKEPLFVGFEMSNREQWERLDAIRAGISHKRLRNGTLKPAEWKLLERSVRASQNLPSFHMSQDTSSVTTLTGLRTKIEKLDPDIVYVDGVYMMQDEEGEPSGSSQALTNITRGMKRLAQQLEKPIVIATQALESKMNGKKLTTYSIGYSSSFVQDSDAVIGVQQTDDPNITLMKLLAGRNASPMEAYYTWTWEPVKFEELEYNPFGGDGYEGGSDGW</sequence>
<comment type="caution">
    <text evidence="3">The sequence shown here is derived from an EMBL/GenBank/DDBJ whole genome shotgun (WGS) entry which is preliminary data.</text>
</comment>
<keyword evidence="3" id="KW-0547">Nucleotide-binding</keyword>
<keyword evidence="3" id="KW-0067">ATP-binding</keyword>
<dbReference type="Proteomes" id="UP001230426">
    <property type="component" value="Unassembled WGS sequence"/>
</dbReference>
<evidence type="ECO:0000313" key="3">
    <source>
        <dbReference type="EMBL" id="MDP9870447.1"/>
    </source>
</evidence>
<dbReference type="Pfam" id="PF03796">
    <property type="entry name" value="DnaB_C"/>
    <property type="match status" value="1"/>
</dbReference>
<dbReference type="GO" id="GO:0004386">
    <property type="term" value="F:helicase activity"/>
    <property type="evidence" value="ECO:0007669"/>
    <property type="project" value="UniProtKB-KW"/>
</dbReference>
<keyword evidence="1" id="KW-0639">Primosome</keyword>
<organism evidence="3 4">
    <name type="scientific">Streptosporangium brasiliense</name>
    <dbReference type="NCBI Taxonomy" id="47480"/>
    <lineage>
        <taxon>Bacteria</taxon>
        <taxon>Bacillati</taxon>
        <taxon>Actinomycetota</taxon>
        <taxon>Actinomycetes</taxon>
        <taxon>Streptosporangiales</taxon>
        <taxon>Streptosporangiaceae</taxon>
        <taxon>Streptosporangium</taxon>
    </lineage>
</organism>